<keyword evidence="3" id="KW-1185">Reference proteome</keyword>
<dbReference type="OrthoDB" id="7352421at2"/>
<dbReference type="InterPro" id="IPR051606">
    <property type="entry name" value="Polyketide_Oxido-like"/>
</dbReference>
<reference evidence="2 3" key="1">
    <citation type="submission" date="2017-06" db="EMBL/GenBank/DDBJ databases">
        <authorList>
            <person name="Kim H.J."/>
            <person name="Triplett B.A."/>
        </authorList>
    </citation>
    <scope>NUCLEOTIDE SEQUENCE [LARGE SCALE GENOMIC DNA]</scope>
    <source>
        <strain evidence="2 3">DSM 14713</strain>
    </source>
</reference>
<dbReference type="PANTHER" id="PTHR43355:SF2">
    <property type="entry name" value="FLAVIN REDUCTASE (NADPH)"/>
    <property type="match status" value="1"/>
</dbReference>
<dbReference type="Proteomes" id="UP000217289">
    <property type="component" value="Chromosome"/>
</dbReference>
<dbReference type="Gene3D" id="3.40.50.720">
    <property type="entry name" value="NAD(P)-binding Rossmann-like Domain"/>
    <property type="match status" value="1"/>
</dbReference>
<dbReference type="InterPro" id="IPR036291">
    <property type="entry name" value="NAD(P)-bd_dom_sf"/>
</dbReference>
<dbReference type="AlphaFoldDB" id="A0A250IEK4"/>
<gene>
    <name evidence="2" type="ORF">MEBOL_003047</name>
</gene>
<proteinExistence type="predicted"/>
<evidence type="ECO:0000259" key="1">
    <source>
        <dbReference type="Pfam" id="PF13460"/>
    </source>
</evidence>
<dbReference type="GO" id="GO:0042602">
    <property type="term" value="F:riboflavin reductase (NADPH) activity"/>
    <property type="evidence" value="ECO:0007669"/>
    <property type="project" value="TreeGrafter"/>
</dbReference>
<dbReference type="RefSeq" id="WP_095978136.1">
    <property type="nucleotide sequence ID" value="NZ_CP022163.1"/>
</dbReference>
<dbReference type="KEGG" id="mbd:MEBOL_003047"/>
<sequence>MKLALFGASGATGHLVLEQALARGHTVTALVRTPSKLTTTHERLKVIQGDVTDPAAVEKTIAGQEAVISTIGSGSNTKHVTLYSDSIRNIIDAMEKQKVERLLCISAGGAYPGKDPGAPFILNYIVKPFFLKDVFADMARMEDAVKHSKLSAWTIVRPPRLVDKPPKGHYRQEETYCIKGGNKIARGDVAEFLVGELDARKYIRQGVAVAY</sequence>
<dbReference type="InterPro" id="IPR016040">
    <property type="entry name" value="NAD(P)-bd_dom"/>
</dbReference>
<dbReference type="EMBL" id="CP022163">
    <property type="protein sequence ID" value="ATB29592.1"/>
    <property type="molecule type" value="Genomic_DNA"/>
</dbReference>
<dbReference type="PANTHER" id="PTHR43355">
    <property type="entry name" value="FLAVIN REDUCTASE (NADPH)"/>
    <property type="match status" value="1"/>
</dbReference>
<protein>
    <submittedName>
        <fullName evidence="2">NAD-dependent epimerase</fullName>
    </submittedName>
</protein>
<dbReference type="GO" id="GO:0004074">
    <property type="term" value="F:biliverdin reductase [NAD(P)H] activity"/>
    <property type="evidence" value="ECO:0007669"/>
    <property type="project" value="TreeGrafter"/>
</dbReference>
<name>A0A250IEK4_9BACT</name>
<dbReference type="SUPFAM" id="SSF51735">
    <property type="entry name" value="NAD(P)-binding Rossmann-fold domains"/>
    <property type="match status" value="1"/>
</dbReference>
<organism evidence="2 3">
    <name type="scientific">Melittangium boletus DSM 14713</name>
    <dbReference type="NCBI Taxonomy" id="1294270"/>
    <lineage>
        <taxon>Bacteria</taxon>
        <taxon>Pseudomonadati</taxon>
        <taxon>Myxococcota</taxon>
        <taxon>Myxococcia</taxon>
        <taxon>Myxococcales</taxon>
        <taxon>Cystobacterineae</taxon>
        <taxon>Archangiaceae</taxon>
        <taxon>Melittangium</taxon>
    </lineage>
</organism>
<evidence type="ECO:0000313" key="3">
    <source>
        <dbReference type="Proteomes" id="UP000217289"/>
    </source>
</evidence>
<dbReference type="CDD" id="cd05244">
    <property type="entry name" value="BVR-B_like_SDR_a"/>
    <property type="match status" value="1"/>
</dbReference>
<feature type="domain" description="NAD(P)-binding" evidence="1">
    <location>
        <begin position="7"/>
        <end position="198"/>
    </location>
</feature>
<accession>A0A250IEK4</accession>
<evidence type="ECO:0000313" key="2">
    <source>
        <dbReference type="EMBL" id="ATB29592.1"/>
    </source>
</evidence>
<dbReference type="Pfam" id="PF13460">
    <property type="entry name" value="NAD_binding_10"/>
    <property type="match status" value="1"/>
</dbReference>